<feature type="domain" description="Resolvase/invertase-type recombinase catalytic" evidence="1">
    <location>
        <begin position="15"/>
        <end position="166"/>
    </location>
</feature>
<dbReference type="OrthoDB" id="65783at2"/>
<dbReference type="SUPFAM" id="SSF53041">
    <property type="entry name" value="Resolvase-like"/>
    <property type="match status" value="1"/>
</dbReference>
<name>A0A4V2WMV3_9BACL</name>
<evidence type="ECO:0000259" key="1">
    <source>
        <dbReference type="PROSITE" id="PS51736"/>
    </source>
</evidence>
<dbReference type="RefSeq" id="WP_132420168.1">
    <property type="nucleotide sequence ID" value="NZ_SKFG01000035.1"/>
</dbReference>
<sequence>MHLDAKRLIELGVEAIINYLRRSRADEEYEKKTGEDTLKNQADLMDRVLSGYGIPYDQVSEIGSGDKISTRPVFQKVIEDLRSRKYQAIAVKEISRMGRGSYTDMGIIYDLIIDLNIFIITPYRVYDPSNPADLRQIRFELFMSREEFETTRERLMGGRITAALAGKWVSGAAPYCFIYDSSTGFLDLHEKESADMKQIYLYYVYGVPDFKNQGELRDVSYRALATFLKRHTNILTPEGSNEWHPMMLRRLITHERNIGIHRFQPKGQDPIIIYSPKVVDEDLFSKAMEKDQASRHKPRTKLDFSPCELAGLVICSTCGRRMIRQFSVQHYQRTDGSESIYEKEFLWCKEPGCTFLKYRSVESQLLKVLEVLETLDADKLRTYIENSANNDDKEILERNRIEMMDSLVTRRSNLKKRMDFIYEKYEDRTYDDETFQSRKSAIEKELNEVDELEKLYTGVKVDKKREINIQQVQKNISTVLKAYHSSDNKTSKNNILRAVFDHAIVEVIEKGKGRREAKFILKPKLRADILGGKSLV</sequence>
<dbReference type="PROSITE" id="PS51736">
    <property type="entry name" value="RECOMBINASES_3"/>
    <property type="match status" value="1"/>
</dbReference>
<keyword evidence="3" id="KW-1185">Reference proteome</keyword>
<dbReference type="Pfam" id="PF00239">
    <property type="entry name" value="Resolvase"/>
    <property type="match status" value="1"/>
</dbReference>
<reference evidence="2 3" key="1">
    <citation type="submission" date="2019-03" db="EMBL/GenBank/DDBJ databases">
        <authorList>
            <person name="Kim M.K.M."/>
        </authorList>
    </citation>
    <scope>NUCLEOTIDE SEQUENCE [LARGE SCALE GENOMIC DNA]</scope>
    <source>
        <strain evidence="2 3">18JY21-1</strain>
    </source>
</reference>
<dbReference type="InterPro" id="IPR050639">
    <property type="entry name" value="SSR_resolvase"/>
</dbReference>
<proteinExistence type="predicted"/>
<dbReference type="SMART" id="SM00857">
    <property type="entry name" value="Resolvase"/>
    <property type="match status" value="1"/>
</dbReference>
<protein>
    <submittedName>
        <fullName evidence="2">Recombinase family protein</fullName>
    </submittedName>
</protein>
<dbReference type="PANTHER" id="PTHR30461:SF23">
    <property type="entry name" value="DNA RECOMBINASE-RELATED"/>
    <property type="match status" value="1"/>
</dbReference>
<organism evidence="2 3">
    <name type="scientific">Paenibacillus albiflavus</name>
    <dbReference type="NCBI Taxonomy" id="2545760"/>
    <lineage>
        <taxon>Bacteria</taxon>
        <taxon>Bacillati</taxon>
        <taxon>Bacillota</taxon>
        <taxon>Bacilli</taxon>
        <taxon>Bacillales</taxon>
        <taxon>Paenibacillaceae</taxon>
        <taxon>Paenibacillus</taxon>
    </lineage>
</organism>
<dbReference type="EMBL" id="SKFG01000035">
    <property type="protein sequence ID" value="TCZ73042.1"/>
    <property type="molecule type" value="Genomic_DNA"/>
</dbReference>
<dbReference type="Proteomes" id="UP000295418">
    <property type="component" value="Unassembled WGS sequence"/>
</dbReference>
<dbReference type="InterPro" id="IPR006119">
    <property type="entry name" value="Resolv_N"/>
</dbReference>
<dbReference type="GO" id="GO:0000150">
    <property type="term" value="F:DNA strand exchange activity"/>
    <property type="evidence" value="ECO:0007669"/>
    <property type="project" value="InterPro"/>
</dbReference>
<gene>
    <name evidence="2" type="ORF">E0485_21730</name>
</gene>
<dbReference type="GO" id="GO:0003677">
    <property type="term" value="F:DNA binding"/>
    <property type="evidence" value="ECO:0007669"/>
    <property type="project" value="InterPro"/>
</dbReference>
<dbReference type="PANTHER" id="PTHR30461">
    <property type="entry name" value="DNA-INVERTASE FROM LAMBDOID PROPHAGE"/>
    <property type="match status" value="1"/>
</dbReference>
<dbReference type="AlphaFoldDB" id="A0A4V2WMV3"/>
<dbReference type="InterPro" id="IPR036162">
    <property type="entry name" value="Resolvase-like_N_sf"/>
</dbReference>
<dbReference type="CDD" id="cd00338">
    <property type="entry name" value="Ser_Recombinase"/>
    <property type="match status" value="1"/>
</dbReference>
<dbReference type="InterPro" id="IPR038109">
    <property type="entry name" value="DNA_bind_recomb_sf"/>
</dbReference>
<evidence type="ECO:0000313" key="3">
    <source>
        <dbReference type="Proteomes" id="UP000295418"/>
    </source>
</evidence>
<comment type="caution">
    <text evidence="2">The sequence shown here is derived from an EMBL/GenBank/DDBJ whole genome shotgun (WGS) entry which is preliminary data.</text>
</comment>
<accession>A0A4V2WMV3</accession>
<dbReference type="Gene3D" id="3.40.50.1390">
    <property type="entry name" value="Resolvase, N-terminal catalytic domain"/>
    <property type="match status" value="1"/>
</dbReference>
<evidence type="ECO:0000313" key="2">
    <source>
        <dbReference type="EMBL" id="TCZ73042.1"/>
    </source>
</evidence>
<dbReference type="Gene3D" id="3.90.1750.20">
    <property type="entry name" value="Putative Large Serine Recombinase, Chain B, Domain 2"/>
    <property type="match status" value="1"/>
</dbReference>